<dbReference type="EMBL" id="JBJQOH010000002">
    <property type="protein sequence ID" value="KAL3698710.1"/>
    <property type="molecule type" value="Genomic_DNA"/>
</dbReference>
<dbReference type="PANTHER" id="PTHR12963">
    <property type="entry name" value="THYROID RECEPTOR INTERACTING PROTEIN RELATED"/>
    <property type="match status" value="1"/>
</dbReference>
<dbReference type="Pfam" id="PF04266">
    <property type="entry name" value="ASCH"/>
    <property type="match status" value="1"/>
</dbReference>
<accession>A0ABD3I8C3</accession>
<gene>
    <name evidence="3" type="ORF">R1sor_012786</name>
</gene>
<dbReference type="AlphaFoldDB" id="A0ABD3I8C3"/>
<sequence>MVEPGKACLTLHQPWASLLVCGIKRIEGRSWPCPIRGKLWIHAASKVPEPETIKAMETFYRELYGLDGVTEIKFPEFYPTSVLLGCVEVVECLKLEELNSWEEVSVGVRLEGQTDYCWLCERPQKLVVPLQMRGRQGVYSLPKSILEGASRALKPISGPAPFTFPTWTPPIEASPAKPEGQSRGSNGKAKGSKSAALEASIAGARQAALQFRRQEIRNLKQQEEALERPRPVNRNKSPHRESSDSSASSSPSETAEVRWGASASPSVREPAEVSWGSSGSSSQKARASHMELVKPTSRILTQALRASSGR</sequence>
<proteinExistence type="predicted"/>
<organism evidence="3 4">
    <name type="scientific">Riccia sorocarpa</name>
    <dbReference type="NCBI Taxonomy" id="122646"/>
    <lineage>
        <taxon>Eukaryota</taxon>
        <taxon>Viridiplantae</taxon>
        <taxon>Streptophyta</taxon>
        <taxon>Embryophyta</taxon>
        <taxon>Marchantiophyta</taxon>
        <taxon>Marchantiopsida</taxon>
        <taxon>Marchantiidae</taxon>
        <taxon>Marchantiales</taxon>
        <taxon>Ricciaceae</taxon>
        <taxon>Riccia</taxon>
    </lineage>
</organism>
<evidence type="ECO:0000259" key="2">
    <source>
        <dbReference type="Pfam" id="PF04266"/>
    </source>
</evidence>
<dbReference type="CDD" id="cd06554">
    <property type="entry name" value="ASCH_ASC-1_like"/>
    <property type="match status" value="1"/>
</dbReference>
<evidence type="ECO:0000313" key="4">
    <source>
        <dbReference type="Proteomes" id="UP001633002"/>
    </source>
</evidence>
<dbReference type="InterPro" id="IPR007374">
    <property type="entry name" value="ASCH_domain"/>
</dbReference>
<dbReference type="Gene3D" id="2.30.130.30">
    <property type="entry name" value="Hypothetical protein"/>
    <property type="match status" value="1"/>
</dbReference>
<evidence type="ECO:0000313" key="3">
    <source>
        <dbReference type="EMBL" id="KAL3698710.1"/>
    </source>
</evidence>
<feature type="region of interest" description="Disordered" evidence="1">
    <location>
        <begin position="221"/>
        <end position="310"/>
    </location>
</feature>
<protein>
    <recommendedName>
        <fullName evidence="2">ASCH domain-containing protein</fullName>
    </recommendedName>
</protein>
<dbReference type="Proteomes" id="UP001633002">
    <property type="component" value="Unassembled WGS sequence"/>
</dbReference>
<feature type="compositionally biased region" description="Basic and acidic residues" evidence="1">
    <location>
        <begin position="221"/>
        <end position="230"/>
    </location>
</feature>
<dbReference type="InterPro" id="IPR039128">
    <property type="entry name" value="TRIP4-like"/>
</dbReference>
<feature type="domain" description="ASCH" evidence="2">
    <location>
        <begin position="9"/>
        <end position="110"/>
    </location>
</feature>
<keyword evidence="4" id="KW-1185">Reference proteome</keyword>
<comment type="caution">
    <text evidence="3">The sequence shown here is derived from an EMBL/GenBank/DDBJ whole genome shotgun (WGS) entry which is preliminary data.</text>
</comment>
<reference evidence="3 4" key="1">
    <citation type="submission" date="2024-09" db="EMBL/GenBank/DDBJ databases">
        <title>Chromosome-scale assembly of Riccia sorocarpa.</title>
        <authorList>
            <person name="Paukszto L."/>
        </authorList>
    </citation>
    <scope>NUCLEOTIDE SEQUENCE [LARGE SCALE GENOMIC DNA]</scope>
    <source>
        <strain evidence="3">LP-2024</strain>
        <tissue evidence="3">Aerial parts of the thallus</tissue>
    </source>
</reference>
<dbReference type="FunFam" id="2.30.130.30:FF:000002">
    <property type="entry name" value="Activating signal cointegrator 1"/>
    <property type="match status" value="1"/>
</dbReference>
<dbReference type="SUPFAM" id="SSF88697">
    <property type="entry name" value="PUA domain-like"/>
    <property type="match status" value="1"/>
</dbReference>
<dbReference type="PANTHER" id="PTHR12963:SF0">
    <property type="entry name" value="EXPRESSED PROTEIN"/>
    <property type="match status" value="1"/>
</dbReference>
<dbReference type="InterPro" id="IPR015947">
    <property type="entry name" value="PUA-like_sf"/>
</dbReference>
<evidence type="ECO:0000256" key="1">
    <source>
        <dbReference type="SAM" id="MobiDB-lite"/>
    </source>
</evidence>
<name>A0ABD3I8C3_9MARC</name>
<feature type="region of interest" description="Disordered" evidence="1">
    <location>
        <begin position="164"/>
        <end position="197"/>
    </location>
</feature>